<evidence type="ECO:0000313" key="2">
    <source>
        <dbReference type="Proteomes" id="UP001497700"/>
    </source>
</evidence>
<organism evidence="1 2">
    <name type="scientific">Hypoxylon rubiginosum</name>
    <dbReference type="NCBI Taxonomy" id="110542"/>
    <lineage>
        <taxon>Eukaryota</taxon>
        <taxon>Fungi</taxon>
        <taxon>Dikarya</taxon>
        <taxon>Ascomycota</taxon>
        <taxon>Pezizomycotina</taxon>
        <taxon>Sordariomycetes</taxon>
        <taxon>Xylariomycetidae</taxon>
        <taxon>Xylariales</taxon>
        <taxon>Hypoxylaceae</taxon>
        <taxon>Hypoxylon</taxon>
    </lineage>
</organism>
<keyword evidence="2" id="KW-1185">Reference proteome</keyword>
<reference evidence="1 2" key="1">
    <citation type="journal article" date="2022" name="New Phytol.">
        <title>Ecological generalism drives hyperdiversity of secondary metabolite gene clusters in xylarialean endophytes.</title>
        <authorList>
            <person name="Franco M.E.E."/>
            <person name="Wisecaver J.H."/>
            <person name="Arnold A.E."/>
            <person name="Ju Y.M."/>
            <person name="Slot J.C."/>
            <person name="Ahrendt S."/>
            <person name="Moore L.P."/>
            <person name="Eastman K.E."/>
            <person name="Scott K."/>
            <person name="Konkel Z."/>
            <person name="Mondo S.J."/>
            <person name="Kuo A."/>
            <person name="Hayes R.D."/>
            <person name="Haridas S."/>
            <person name="Andreopoulos B."/>
            <person name="Riley R."/>
            <person name="LaButti K."/>
            <person name="Pangilinan J."/>
            <person name="Lipzen A."/>
            <person name="Amirebrahimi M."/>
            <person name="Yan J."/>
            <person name="Adam C."/>
            <person name="Keymanesh K."/>
            <person name="Ng V."/>
            <person name="Louie K."/>
            <person name="Northen T."/>
            <person name="Drula E."/>
            <person name="Henrissat B."/>
            <person name="Hsieh H.M."/>
            <person name="Youens-Clark K."/>
            <person name="Lutzoni F."/>
            <person name="Miadlikowska J."/>
            <person name="Eastwood D.C."/>
            <person name="Hamelin R.C."/>
            <person name="Grigoriev I.V."/>
            <person name="U'Ren J.M."/>
        </authorList>
    </citation>
    <scope>NUCLEOTIDE SEQUENCE [LARGE SCALE GENOMIC DNA]</scope>
    <source>
        <strain evidence="1 2">CBS 119005</strain>
    </source>
</reference>
<gene>
    <name evidence="1" type="ORF">F4820DRAFT_451336</name>
</gene>
<proteinExistence type="predicted"/>
<evidence type="ECO:0000313" key="1">
    <source>
        <dbReference type="EMBL" id="KAI4862111.1"/>
    </source>
</evidence>
<dbReference type="Proteomes" id="UP001497700">
    <property type="component" value="Unassembled WGS sequence"/>
</dbReference>
<comment type="caution">
    <text evidence="1">The sequence shown here is derived from an EMBL/GenBank/DDBJ whole genome shotgun (WGS) entry which is preliminary data.</text>
</comment>
<protein>
    <submittedName>
        <fullName evidence="1">Uncharacterized protein</fullName>
    </submittedName>
</protein>
<name>A0ACB9YSE3_9PEZI</name>
<accession>A0ACB9YSE3</accession>
<dbReference type="EMBL" id="MU393534">
    <property type="protein sequence ID" value="KAI4862111.1"/>
    <property type="molecule type" value="Genomic_DNA"/>
</dbReference>
<sequence length="407" mass="45918">MTDGASKKAKQSNTVDIYLGRGRHCQYDYEKSHPNEGERAYSDEGQLEGSRQIPTLDGPGIDLDLGDSNYQHVPESSSGYPLSARSSLETIFGHVFAASPDPWEDQTDFLFDDYHTSDYFLDPTPDSISRSSSKCVSPSQLSTSTIMNTEGSLSNTSVASEDLWSILKCLTKDELMQLNRQPVDQQLPSESSSSLDITELWEINRSYDDGHTNNLGAQSSATRKEVPAIPRPRGRVLGKDSYESRQPTSGQCSPSKRRLACPWYKKDPLKYQDCAKYKLQRVKDVKQHIYRKHMQPSERSSTEPKPDEISEDQRKALNENANRGKTDVEQWLYIWDTIFPGEPHPRSPHLGSSQEEVLALLRNLWDKRRAEITASVLPASQPGIANHVVVQRIMDSVFDWFEAELSS</sequence>